<evidence type="ECO:0000256" key="3">
    <source>
        <dbReference type="SAM" id="MobiDB-lite"/>
    </source>
</evidence>
<sequence>MNKDYVLSRRRALLVGAAVLGAAGATGTARLLTAGPGSPPVSSASASSASASRASRSSASASRAATSSASASTASASPPSASPTSSVRASATPAAGARAGRSVKPSAYRLQPITGYGPARAMPRRTLVRREPFLRIKGRRRSIVLTFDDGPDPRYTPEVLRTLKAHDVRAMFFVCGEMVVENKDMVRKMADEGHVIGNHTWSHPLLTELTRSAIRSEIERTSDVIEQACGERPGWFRAPYGAWNRAVFEIGAELGMEPLAWSVDTLDWTAPSSESIERRVLKGAAEGIVVLSHDAGGDRSTSVRALRHYLPRLLDSGYHITVPRRQAR</sequence>
<dbReference type="EMBL" id="VBZC01000028">
    <property type="protein sequence ID" value="TLS43598.1"/>
    <property type="molecule type" value="Genomic_DNA"/>
</dbReference>
<dbReference type="PANTHER" id="PTHR10587:SF133">
    <property type="entry name" value="CHITIN DEACETYLASE 1-RELATED"/>
    <property type="match status" value="1"/>
</dbReference>
<dbReference type="InterPro" id="IPR002509">
    <property type="entry name" value="NODB_dom"/>
</dbReference>
<feature type="compositionally biased region" description="Low complexity" evidence="3">
    <location>
        <begin position="32"/>
        <end position="102"/>
    </location>
</feature>
<evidence type="ECO:0000313" key="7">
    <source>
        <dbReference type="Proteomes" id="UP000305906"/>
    </source>
</evidence>
<organism evidence="6 7">
    <name type="scientific">Streptomyces montanus</name>
    <dbReference type="NCBI Taxonomy" id="2580423"/>
    <lineage>
        <taxon>Bacteria</taxon>
        <taxon>Bacillati</taxon>
        <taxon>Actinomycetota</taxon>
        <taxon>Actinomycetes</taxon>
        <taxon>Kitasatosporales</taxon>
        <taxon>Streptomycetaceae</taxon>
        <taxon>Streptomyces</taxon>
    </lineage>
</organism>
<dbReference type="InterPro" id="IPR006311">
    <property type="entry name" value="TAT_signal"/>
</dbReference>
<dbReference type="InterPro" id="IPR050248">
    <property type="entry name" value="Polysacc_deacetylase_ArnD"/>
</dbReference>
<dbReference type="InterPro" id="IPR011330">
    <property type="entry name" value="Glyco_hydro/deAcase_b/a-brl"/>
</dbReference>
<evidence type="ECO:0000259" key="5">
    <source>
        <dbReference type="PROSITE" id="PS51677"/>
    </source>
</evidence>
<dbReference type="SUPFAM" id="SSF88713">
    <property type="entry name" value="Glycoside hydrolase/deacetylase"/>
    <property type="match status" value="1"/>
</dbReference>
<feature type="region of interest" description="Disordered" evidence="3">
    <location>
        <begin position="32"/>
        <end position="103"/>
    </location>
</feature>
<comment type="caution">
    <text evidence="6">The sequence shown here is derived from an EMBL/GenBank/DDBJ whole genome shotgun (WGS) entry which is preliminary data.</text>
</comment>
<keyword evidence="1" id="KW-0479">Metal-binding</keyword>
<reference evidence="6 7" key="1">
    <citation type="submission" date="2019-05" db="EMBL/GenBank/DDBJ databases">
        <title>Streptomyces sp. NEAU-C151, a novel actinomycete isolated from soil.</title>
        <authorList>
            <person name="Han L."/>
            <person name="Jiang H."/>
        </authorList>
    </citation>
    <scope>NUCLEOTIDE SEQUENCE [LARGE SCALE GENOMIC DNA]</scope>
    <source>
        <strain evidence="6 7">NEAU-C151</strain>
    </source>
</reference>
<evidence type="ECO:0000256" key="2">
    <source>
        <dbReference type="ARBA" id="ARBA00022801"/>
    </source>
</evidence>
<keyword evidence="4" id="KW-0732">Signal</keyword>
<dbReference type="PANTHER" id="PTHR10587">
    <property type="entry name" value="GLYCOSYL TRANSFERASE-RELATED"/>
    <property type="match status" value="1"/>
</dbReference>
<dbReference type="Gene3D" id="3.20.20.370">
    <property type="entry name" value="Glycoside hydrolase/deacetylase"/>
    <property type="match status" value="1"/>
</dbReference>
<name>A0A5R9FQ49_9ACTN</name>
<dbReference type="GO" id="GO:0016020">
    <property type="term" value="C:membrane"/>
    <property type="evidence" value="ECO:0007669"/>
    <property type="project" value="TreeGrafter"/>
</dbReference>
<gene>
    <name evidence="6" type="ORF">FE633_24850</name>
</gene>
<protein>
    <submittedName>
        <fullName evidence="6">Polysaccharide deacetylase family protein</fullName>
    </submittedName>
</protein>
<dbReference type="PROSITE" id="PS51677">
    <property type="entry name" value="NODB"/>
    <property type="match status" value="1"/>
</dbReference>
<keyword evidence="7" id="KW-1185">Reference proteome</keyword>
<dbReference type="CDD" id="cd10917">
    <property type="entry name" value="CE4_NodB_like_6s_7s"/>
    <property type="match status" value="1"/>
</dbReference>
<dbReference type="GO" id="GO:0046872">
    <property type="term" value="F:metal ion binding"/>
    <property type="evidence" value="ECO:0007669"/>
    <property type="project" value="UniProtKB-KW"/>
</dbReference>
<dbReference type="PROSITE" id="PS51318">
    <property type="entry name" value="TAT"/>
    <property type="match status" value="1"/>
</dbReference>
<dbReference type="GO" id="GO:0005975">
    <property type="term" value="P:carbohydrate metabolic process"/>
    <property type="evidence" value="ECO:0007669"/>
    <property type="project" value="InterPro"/>
</dbReference>
<dbReference type="RefSeq" id="WP_138047405.1">
    <property type="nucleotide sequence ID" value="NZ_VBZC01000028.1"/>
</dbReference>
<feature type="chain" id="PRO_5038865541" evidence="4">
    <location>
        <begin position="23"/>
        <end position="328"/>
    </location>
</feature>
<dbReference type="Proteomes" id="UP000305906">
    <property type="component" value="Unassembled WGS sequence"/>
</dbReference>
<feature type="signal peptide" evidence="4">
    <location>
        <begin position="1"/>
        <end position="22"/>
    </location>
</feature>
<evidence type="ECO:0000256" key="4">
    <source>
        <dbReference type="SAM" id="SignalP"/>
    </source>
</evidence>
<keyword evidence="2" id="KW-0378">Hydrolase</keyword>
<evidence type="ECO:0000256" key="1">
    <source>
        <dbReference type="ARBA" id="ARBA00022723"/>
    </source>
</evidence>
<proteinExistence type="predicted"/>
<dbReference type="GO" id="GO:0016810">
    <property type="term" value="F:hydrolase activity, acting on carbon-nitrogen (but not peptide) bonds"/>
    <property type="evidence" value="ECO:0007669"/>
    <property type="project" value="InterPro"/>
</dbReference>
<dbReference type="Pfam" id="PF01522">
    <property type="entry name" value="Polysacc_deac_1"/>
    <property type="match status" value="1"/>
</dbReference>
<accession>A0A5R9FQ49</accession>
<feature type="domain" description="NodB homology" evidence="5">
    <location>
        <begin position="141"/>
        <end position="321"/>
    </location>
</feature>
<evidence type="ECO:0000313" key="6">
    <source>
        <dbReference type="EMBL" id="TLS43598.1"/>
    </source>
</evidence>
<dbReference type="AlphaFoldDB" id="A0A5R9FQ49"/>